<accession>A0A822XLA3</accession>
<evidence type="ECO:0000313" key="1">
    <source>
        <dbReference type="EMBL" id="DAD20493.1"/>
    </source>
</evidence>
<comment type="caution">
    <text evidence="1">The sequence shown here is derived from an EMBL/GenBank/DDBJ whole genome shotgun (WGS) entry which is preliminary data.</text>
</comment>
<gene>
    <name evidence="1" type="ORF">HUJ06_021956</name>
</gene>
<proteinExistence type="predicted"/>
<reference evidence="1 2" key="1">
    <citation type="journal article" date="2020" name="Mol. Biol. Evol.">
        <title>Distinct Expression and Methylation Patterns for Genes with Different Fates following a Single Whole-Genome Duplication in Flowering Plants.</title>
        <authorList>
            <person name="Shi T."/>
            <person name="Rahmani R.S."/>
            <person name="Gugger P.F."/>
            <person name="Wang M."/>
            <person name="Li H."/>
            <person name="Zhang Y."/>
            <person name="Li Z."/>
            <person name="Wang Q."/>
            <person name="Van de Peer Y."/>
            <person name="Marchal K."/>
            <person name="Chen J."/>
        </authorList>
    </citation>
    <scope>NUCLEOTIDE SEQUENCE [LARGE SCALE GENOMIC DNA]</scope>
    <source>
        <tissue evidence="1">Leaf</tissue>
    </source>
</reference>
<sequence>MPNKWLAIKTSCNIKLHQNPLGKSTNILRA</sequence>
<keyword evidence="2" id="KW-1185">Reference proteome</keyword>
<evidence type="ECO:0000313" key="2">
    <source>
        <dbReference type="Proteomes" id="UP000607653"/>
    </source>
</evidence>
<dbReference type="Proteomes" id="UP000607653">
    <property type="component" value="Unassembled WGS sequence"/>
</dbReference>
<name>A0A822XLA3_NELNU</name>
<organism evidence="1 2">
    <name type="scientific">Nelumbo nucifera</name>
    <name type="common">Sacred lotus</name>
    <dbReference type="NCBI Taxonomy" id="4432"/>
    <lineage>
        <taxon>Eukaryota</taxon>
        <taxon>Viridiplantae</taxon>
        <taxon>Streptophyta</taxon>
        <taxon>Embryophyta</taxon>
        <taxon>Tracheophyta</taxon>
        <taxon>Spermatophyta</taxon>
        <taxon>Magnoliopsida</taxon>
        <taxon>Proteales</taxon>
        <taxon>Nelumbonaceae</taxon>
        <taxon>Nelumbo</taxon>
    </lineage>
</organism>
<dbReference type="EMBL" id="DUZY01000001">
    <property type="protein sequence ID" value="DAD20493.1"/>
    <property type="molecule type" value="Genomic_DNA"/>
</dbReference>
<protein>
    <submittedName>
        <fullName evidence="1">Uncharacterized protein</fullName>
    </submittedName>
</protein>
<dbReference type="AlphaFoldDB" id="A0A822XLA3"/>